<dbReference type="InterPro" id="IPR015424">
    <property type="entry name" value="PyrdxlP-dep_Trfase"/>
</dbReference>
<dbReference type="GO" id="GO:0047804">
    <property type="term" value="F:cysteine-S-conjugate beta-lyase activity"/>
    <property type="evidence" value="ECO:0007669"/>
    <property type="project" value="UniProtKB-EC"/>
</dbReference>
<dbReference type="PANTHER" id="PTHR43525">
    <property type="entry name" value="PROTEIN MALY"/>
    <property type="match status" value="1"/>
</dbReference>
<gene>
    <name evidence="7" type="ORF">CJ191_04840</name>
</gene>
<dbReference type="CDD" id="cd00609">
    <property type="entry name" value="AAT_like"/>
    <property type="match status" value="1"/>
</dbReference>
<evidence type="ECO:0000313" key="8">
    <source>
        <dbReference type="Proteomes" id="UP000235701"/>
    </source>
</evidence>
<dbReference type="GO" id="GO:0030170">
    <property type="term" value="F:pyridoxal phosphate binding"/>
    <property type="evidence" value="ECO:0007669"/>
    <property type="project" value="InterPro"/>
</dbReference>
<feature type="domain" description="Aminotransferase class I/classII large" evidence="6">
    <location>
        <begin position="49"/>
        <end position="384"/>
    </location>
</feature>
<keyword evidence="8" id="KW-1185">Reference proteome</keyword>
<dbReference type="Gene3D" id="3.40.640.10">
    <property type="entry name" value="Type I PLP-dependent aspartate aminotransferase-like (Major domain)"/>
    <property type="match status" value="1"/>
</dbReference>
<dbReference type="InterPro" id="IPR027619">
    <property type="entry name" value="C-S_lyase_PatB-like"/>
</dbReference>
<name>A0A2N6UE08_9LACT</name>
<dbReference type="InterPro" id="IPR015421">
    <property type="entry name" value="PyrdxlP-dep_Trfase_major"/>
</dbReference>
<evidence type="ECO:0000256" key="1">
    <source>
        <dbReference type="ARBA" id="ARBA00001933"/>
    </source>
</evidence>
<dbReference type="Proteomes" id="UP000235701">
    <property type="component" value="Unassembled WGS sequence"/>
</dbReference>
<reference evidence="7 8" key="1">
    <citation type="submission" date="2017-09" db="EMBL/GenBank/DDBJ databases">
        <title>Bacterial strain isolated from the female urinary microbiota.</title>
        <authorList>
            <person name="Thomas-White K."/>
            <person name="Kumar N."/>
            <person name="Forster S."/>
            <person name="Putonti C."/>
            <person name="Lawley T."/>
            <person name="Wolfe A.J."/>
        </authorList>
    </citation>
    <scope>NUCLEOTIDE SEQUENCE [LARGE SCALE GENOMIC DNA]</scope>
    <source>
        <strain evidence="7 8">UMB0240</strain>
    </source>
</reference>
<dbReference type="InterPro" id="IPR015422">
    <property type="entry name" value="PyrdxlP-dep_Trfase_small"/>
</dbReference>
<dbReference type="Gene3D" id="3.90.1150.10">
    <property type="entry name" value="Aspartate Aminotransferase, domain 1"/>
    <property type="match status" value="1"/>
</dbReference>
<dbReference type="NCBIfam" id="TIGR04350">
    <property type="entry name" value="C_S_lyase_PatB"/>
    <property type="match status" value="1"/>
</dbReference>
<evidence type="ECO:0000256" key="4">
    <source>
        <dbReference type="ARBA" id="ARBA00023239"/>
    </source>
</evidence>
<organism evidence="7 8">
    <name type="scientific">Aerococcus viridans</name>
    <dbReference type="NCBI Taxonomy" id="1377"/>
    <lineage>
        <taxon>Bacteria</taxon>
        <taxon>Bacillati</taxon>
        <taxon>Bacillota</taxon>
        <taxon>Bacilli</taxon>
        <taxon>Lactobacillales</taxon>
        <taxon>Aerococcaceae</taxon>
        <taxon>Aerococcus</taxon>
    </lineage>
</organism>
<dbReference type="InterPro" id="IPR051798">
    <property type="entry name" value="Class-II_PLP-Dep_Aminotrans"/>
</dbReference>
<comment type="cofactor">
    <cofactor evidence="1">
        <name>pyridoxal 5'-phosphate</name>
        <dbReference type="ChEBI" id="CHEBI:597326"/>
    </cofactor>
</comment>
<accession>A0A2N6UE08</accession>
<proteinExistence type="inferred from homology"/>
<dbReference type="EMBL" id="PNHQ01000009">
    <property type="protein sequence ID" value="PMC79784.1"/>
    <property type="molecule type" value="Genomic_DNA"/>
</dbReference>
<comment type="caution">
    <text evidence="7">The sequence shown here is derived from an EMBL/GenBank/DDBJ whole genome shotgun (WGS) entry which is preliminary data.</text>
</comment>
<evidence type="ECO:0000256" key="2">
    <source>
        <dbReference type="ARBA" id="ARBA00012224"/>
    </source>
</evidence>
<comment type="similarity">
    <text evidence="5">Belongs to the class-II pyridoxal-phosphate-dependent aminotransferase family. MalY/PatB cystathionine beta-lyase subfamily.</text>
</comment>
<keyword evidence="3" id="KW-0663">Pyridoxal phosphate</keyword>
<keyword evidence="4 7" id="KW-0456">Lyase</keyword>
<evidence type="ECO:0000313" key="7">
    <source>
        <dbReference type="EMBL" id="PMC79784.1"/>
    </source>
</evidence>
<dbReference type="RefSeq" id="WP_070468536.1">
    <property type="nucleotide sequence ID" value="NZ_PNHQ01000009.1"/>
</dbReference>
<dbReference type="OrthoDB" id="9802872at2"/>
<dbReference type="AlphaFoldDB" id="A0A2N6UE08"/>
<dbReference type="PANTHER" id="PTHR43525:SF1">
    <property type="entry name" value="PROTEIN MALY"/>
    <property type="match status" value="1"/>
</dbReference>
<evidence type="ECO:0000259" key="6">
    <source>
        <dbReference type="Pfam" id="PF00155"/>
    </source>
</evidence>
<sequence>MVDILKDYSPDRSNTKAMKWHDLPQQFGEDNLLPVWIADMDFAPAREIQAALRAFVEEQYYGYYSVPETYYKAIVDWTKAHYNYETKAEWYRFAPGVCTGIAFGLQAFTEEGDKILIQNPVYNPFRTVIEEANRTLVMQDLLGDDVTGYTMDFDALEAAFKDDDIKVFLFCSPQNPTGRVWTKDEVTRVVELCQTYGVLLFTDEIHRDLIMPGHTHVAVGTIDPDFDQYVLFASPSKTFNLAGLNHSFIVVPNDTLRQTLDAYLHSIHLTVGQPAGYIGAEAAYTYGADWLEGVNQVIWDNYLLLKDKLKEALPKVTIADLQGTYLAWLDLGAYVSADNLKHVVQEKARLGVNYGSLYWPTKTDETHIRINLATTPEIIGQAADNLIKAIQEAS</sequence>
<dbReference type="SUPFAM" id="SSF53383">
    <property type="entry name" value="PLP-dependent transferases"/>
    <property type="match status" value="1"/>
</dbReference>
<evidence type="ECO:0000256" key="5">
    <source>
        <dbReference type="ARBA" id="ARBA00037974"/>
    </source>
</evidence>
<dbReference type="Pfam" id="PF00155">
    <property type="entry name" value="Aminotran_1_2"/>
    <property type="match status" value="1"/>
</dbReference>
<protein>
    <recommendedName>
        <fullName evidence="2">cysteine-S-conjugate beta-lyase</fullName>
        <ecNumber evidence="2">4.4.1.13</ecNumber>
    </recommendedName>
</protein>
<dbReference type="EC" id="4.4.1.13" evidence="2"/>
<dbReference type="InterPro" id="IPR004839">
    <property type="entry name" value="Aminotransferase_I/II_large"/>
</dbReference>
<evidence type="ECO:0000256" key="3">
    <source>
        <dbReference type="ARBA" id="ARBA00022898"/>
    </source>
</evidence>